<protein>
    <submittedName>
        <fullName evidence="1">Putative phospholipid-transporting ATPase IF</fullName>
    </submittedName>
</protein>
<gene>
    <name evidence="1" type="ORF">RF11_11630</name>
</gene>
<dbReference type="PANTHER" id="PTHR24092:SF175">
    <property type="entry name" value="PHOSPHOLIPID-TRANSPORTING ATPASE"/>
    <property type="match status" value="1"/>
</dbReference>
<dbReference type="OMA" id="LNEIMIA"/>
<dbReference type="InterPro" id="IPR023299">
    <property type="entry name" value="ATPase_P-typ_cyto_dom_N"/>
</dbReference>
<dbReference type="SUPFAM" id="SSF81660">
    <property type="entry name" value="Metal cation-transporting ATPase, ATP-binding domain N"/>
    <property type="match status" value="1"/>
</dbReference>
<dbReference type="GO" id="GO:0005783">
    <property type="term" value="C:endoplasmic reticulum"/>
    <property type="evidence" value="ECO:0007669"/>
    <property type="project" value="TreeGrafter"/>
</dbReference>
<comment type="caution">
    <text evidence="1">The sequence shown here is derived from an EMBL/GenBank/DDBJ whole genome shotgun (WGS) entry which is preliminary data.</text>
</comment>
<evidence type="ECO:0000313" key="2">
    <source>
        <dbReference type="Proteomes" id="UP000031668"/>
    </source>
</evidence>
<dbReference type="PANTHER" id="PTHR24092">
    <property type="entry name" value="PROBABLE PHOSPHOLIPID-TRANSPORTING ATPASE"/>
    <property type="match status" value="1"/>
</dbReference>
<dbReference type="OrthoDB" id="377733at2759"/>
<reference evidence="1 2" key="1">
    <citation type="journal article" date="2014" name="Genome Biol. Evol.">
        <title>The genome of the myxosporean Thelohanellus kitauei shows adaptations to nutrient acquisition within its fish host.</title>
        <authorList>
            <person name="Yang Y."/>
            <person name="Xiong J."/>
            <person name="Zhou Z."/>
            <person name="Huo F."/>
            <person name="Miao W."/>
            <person name="Ran C."/>
            <person name="Liu Y."/>
            <person name="Zhang J."/>
            <person name="Feng J."/>
            <person name="Wang M."/>
            <person name="Wang M."/>
            <person name="Wang L."/>
            <person name="Yao B."/>
        </authorList>
    </citation>
    <scope>NUCLEOTIDE SEQUENCE [LARGE SCALE GENOMIC DNA]</scope>
    <source>
        <strain evidence="1">Wuqing</strain>
    </source>
</reference>
<dbReference type="InterPro" id="IPR023214">
    <property type="entry name" value="HAD_sf"/>
</dbReference>
<dbReference type="EMBL" id="JWZT01004769">
    <property type="protein sequence ID" value="KII63145.1"/>
    <property type="molecule type" value="Genomic_DNA"/>
</dbReference>
<dbReference type="AlphaFoldDB" id="A0A0C2M840"/>
<dbReference type="Pfam" id="PF13246">
    <property type="entry name" value="Cation_ATPase"/>
    <property type="match status" value="1"/>
</dbReference>
<dbReference type="Proteomes" id="UP000031668">
    <property type="component" value="Unassembled WGS sequence"/>
</dbReference>
<name>A0A0C2M840_THEKT</name>
<dbReference type="GO" id="GO:0140326">
    <property type="term" value="F:ATPase-coupled intramembrane lipid transporter activity"/>
    <property type="evidence" value="ECO:0007669"/>
    <property type="project" value="TreeGrafter"/>
</dbReference>
<dbReference type="SUPFAM" id="SSF56784">
    <property type="entry name" value="HAD-like"/>
    <property type="match status" value="1"/>
</dbReference>
<evidence type="ECO:0000313" key="1">
    <source>
        <dbReference type="EMBL" id="KII63145.1"/>
    </source>
</evidence>
<dbReference type="Gene3D" id="3.40.1110.10">
    <property type="entry name" value="Calcium-transporting ATPase, cytoplasmic domain N"/>
    <property type="match status" value="1"/>
</dbReference>
<organism evidence="1 2">
    <name type="scientific">Thelohanellus kitauei</name>
    <name type="common">Myxosporean</name>
    <dbReference type="NCBI Taxonomy" id="669202"/>
    <lineage>
        <taxon>Eukaryota</taxon>
        <taxon>Metazoa</taxon>
        <taxon>Cnidaria</taxon>
        <taxon>Myxozoa</taxon>
        <taxon>Myxosporea</taxon>
        <taxon>Bivalvulida</taxon>
        <taxon>Platysporina</taxon>
        <taxon>Myxobolidae</taxon>
        <taxon>Thelohanellus</taxon>
    </lineage>
</organism>
<dbReference type="GO" id="GO:0045332">
    <property type="term" value="P:phospholipid translocation"/>
    <property type="evidence" value="ECO:0007669"/>
    <property type="project" value="TreeGrafter"/>
</dbReference>
<dbReference type="GO" id="GO:0005886">
    <property type="term" value="C:plasma membrane"/>
    <property type="evidence" value="ECO:0007669"/>
    <property type="project" value="TreeGrafter"/>
</dbReference>
<dbReference type="InterPro" id="IPR036412">
    <property type="entry name" value="HAD-like_sf"/>
</dbReference>
<dbReference type="Gene3D" id="3.40.50.1000">
    <property type="entry name" value="HAD superfamily/HAD-like"/>
    <property type="match status" value="1"/>
</dbReference>
<proteinExistence type="predicted"/>
<keyword evidence="2" id="KW-1185">Reference proteome</keyword>
<accession>A0A0C2M840</accession>
<dbReference type="GO" id="GO:0000166">
    <property type="term" value="F:nucleotide binding"/>
    <property type="evidence" value="ECO:0007669"/>
    <property type="project" value="InterPro"/>
</dbReference>
<sequence length="225" mass="25851">MGVLMVEINSVVRKFTILHTLEFDSTRKKMSVVYRDENHDYYMVCKGADSHVIPVCVDSPYRTEISKQVNIFSVDGYRTLVYAFKKLTPKEFEQLSKVLHEAKVTVTDRENALEAAYNEVESGFTIVGATAVDDQLQDGVIDTVKDLRRAGIKVWVLTGDKEETAISISYKCGHLHPTMRILYLCERMHNLNSIIPEYIDAYYIILKEFSKIHMMNLPLFLMGLR</sequence>